<dbReference type="InterPro" id="IPR004089">
    <property type="entry name" value="MCPsignal_dom"/>
</dbReference>
<evidence type="ECO:0000256" key="4">
    <source>
        <dbReference type="PROSITE-ProRule" id="PRU00284"/>
    </source>
</evidence>
<dbReference type="Gene3D" id="1.10.287.950">
    <property type="entry name" value="Methyl-accepting chemotaxis protein"/>
    <property type="match status" value="1"/>
</dbReference>
<keyword evidence="10" id="KW-1185">Reference proteome</keyword>
<dbReference type="GO" id="GO:0005886">
    <property type="term" value="C:plasma membrane"/>
    <property type="evidence" value="ECO:0007669"/>
    <property type="project" value="TreeGrafter"/>
</dbReference>
<dbReference type="PANTHER" id="PTHR43531:SF14">
    <property type="entry name" value="METHYL-ACCEPTING CHEMOTAXIS PROTEIN I-RELATED"/>
    <property type="match status" value="1"/>
</dbReference>
<feature type="domain" description="HAMP" evidence="8">
    <location>
        <begin position="296"/>
        <end position="349"/>
    </location>
</feature>
<dbReference type="InterPro" id="IPR051310">
    <property type="entry name" value="MCP_chemotaxis"/>
</dbReference>
<dbReference type="Pfam" id="PF00015">
    <property type="entry name" value="MCPsignal"/>
    <property type="match status" value="1"/>
</dbReference>
<reference evidence="9" key="2">
    <citation type="submission" date="2020-09" db="EMBL/GenBank/DDBJ databases">
        <authorList>
            <person name="Sun Q."/>
            <person name="Ohkuma M."/>
        </authorList>
    </citation>
    <scope>NUCLEOTIDE SEQUENCE</scope>
    <source>
        <strain evidence="9">JCM 13306</strain>
    </source>
</reference>
<feature type="domain" description="Methyl-accepting transducer" evidence="6">
    <location>
        <begin position="566"/>
        <end position="795"/>
    </location>
</feature>
<dbReference type="InterPro" id="IPR032255">
    <property type="entry name" value="HBM"/>
</dbReference>
<dbReference type="PROSITE" id="PS50885">
    <property type="entry name" value="HAMP"/>
    <property type="match status" value="2"/>
</dbReference>
<keyword evidence="5" id="KW-1133">Transmembrane helix</keyword>
<evidence type="ECO:0000313" key="10">
    <source>
        <dbReference type="Proteomes" id="UP000623958"/>
    </source>
</evidence>
<dbReference type="PANTHER" id="PTHR43531">
    <property type="entry name" value="PROTEIN ICFG"/>
    <property type="match status" value="1"/>
</dbReference>
<dbReference type="Pfam" id="PF08448">
    <property type="entry name" value="PAS_4"/>
    <property type="match status" value="1"/>
</dbReference>
<dbReference type="PROSITE" id="PS50112">
    <property type="entry name" value="PAS"/>
    <property type="match status" value="1"/>
</dbReference>
<keyword evidence="5" id="KW-0472">Membrane</keyword>
<feature type="domain" description="PAS" evidence="7">
    <location>
        <begin position="357"/>
        <end position="402"/>
    </location>
</feature>
<dbReference type="GO" id="GO:0006935">
    <property type="term" value="P:chemotaxis"/>
    <property type="evidence" value="ECO:0007669"/>
    <property type="project" value="UniProtKB-KW"/>
</dbReference>
<dbReference type="SMART" id="SM01358">
    <property type="entry name" value="HBM"/>
    <property type="match status" value="1"/>
</dbReference>
<dbReference type="RefSeq" id="WP_434029276.1">
    <property type="nucleotide sequence ID" value="NZ_BNBA01000013.1"/>
</dbReference>
<feature type="domain" description="HAMP" evidence="8">
    <location>
        <begin position="509"/>
        <end position="561"/>
    </location>
</feature>
<dbReference type="SUPFAM" id="SSF158472">
    <property type="entry name" value="HAMP domain-like"/>
    <property type="match status" value="1"/>
</dbReference>
<gene>
    <name evidence="9" type="ORF">GCM10009090_19740</name>
</gene>
<dbReference type="InterPro" id="IPR003660">
    <property type="entry name" value="HAMP_dom"/>
</dbReference>
<evidence type="ECO:0000259" key="6">
    <source>
        <dbReference type="PROSITE" id="PS50111"/>
    </source>
</evidence>
<comment type="caution">
    <text evidence="9">The sequence shown here is derived from an EMBL/GenBank/DDBJ whole genome shotgun (WGS) entry which is preliminary data.</text>
</comment>
<proteinExistence type="inferred from homology"/>
<evidence type="ECO:0000256" key="2">
    <source>
        <dbReference type="ARBA" id="ARBA00023224"/>
    </source>
</evidence>
<dbReference type="PROSITE" id="PS50111">
    <property type="entry name" value="CHEMOTAXIS_TRANSDUC_2"/>
    <property type="match status" value="1"/>
</dbReference>
<comment type="similarity">
    <text evidence="3">Belongs to the methyl-accepting chemotaxis (MCP) protein family.</text>
</comment>
<evidence type="ECO:0000259" key="8">
    <source>
        <dbReference type="PROSITE" id="PS50885"/>
    </source>
</evidence>
<dbReference type="PRINTS" id="PR00260">
    <property type="entry name" value="CHEMTRNSDUCR"/>
</dbReference>
<dbReference type="EMBL" id="BNBA01000013">
    <property type="protein sequence ID" value="GHH53828.1"/>
    <property type="molecule type" value="Genomic_DNA"/>
</dbReference>
<keyword evidence="5" id="KW-0812">Transmembrane</keyword>
<dbReference type="Gene3D" id="6.10.340.10">
    <property type="match status" value="1"/>
</dbReference>
<keyword evidence="1" id="KW-0488">Methylation</keyword>
<dbReference type="SUPFAM" id="SSF58104">
    <property type="entry name" value="Methyl-accepting chemotaxis protein (MCP) signaling domain"/>
    <property type="match status" value="1"/>
</dbReference>
<dbReference type="GO" id="GO:0007165">
    <property type="term" value="P:signal transduction"/>
    <property type="evidence" value="ECO:0007669"/>
    <property type="project" value="UniProtKB-KW"/>
</dbReference>
<keyword evidence="2 4" id="KW-0807">Transducer</keyword>
<dbReference type="InterPro" id="IPR000014">
    <property type="entry name" value="PAS"/>
</dbReference>
<organism evidence="9 10">
    <name type="scientific">Xanthomonas boreopolis</name>
    <dbReference type="NCBI Taxonomy" id="86183"/>
    <lineage>
        <taxon>Bacteria</taxon>
        <taxon>Pseudomonadati</taxon>
        <taxon>Pseudomonadota</taxon>
        <taxon>Gammaproteobacteria</taxon>
        <taxon>Lysobacterales</taxon>
        <taxon>Lysobacteraceae</taxon>
        <taxon>Xanthomonas</taxon>
    </lineage>
</organism>
<dbReference type="InterPro" id="IPR004090">
    <property type="entry name" value="Chemotax_Me-accpt_rcpt"/>
</dbReference>
<feature type="transmembrane region" description="Helical" evidence="5">
    <location>
        <begin position="274"/>
        <end position="295"/>
    </location>
</feature>
<sequence>MTLSMDIARKLRFSLVALVLGLSLIGFAYWRVGAGIAAGDARVERFQQEDARTQRVAEAFAEARRLQSEYALSFSEDSGARFRAALEALERAAAALPIAAKKPDPLRAALKDYTDSGRSLDARVAELGHTADDGLQGQLRDAVHGVEDLLARYDNPRLQASMLTMRRYEKDFVLRREQAFADRFGEQGMAFELLLQKARIPDARKNEIRALMQQYQERFTAYAASRFGMDSESQALDDIAARVQPALAALRAQQQAALRDGRVRQARERARMDLVFVATLLAVALVLVSMLVLLLRAIVRPLAAAVDFARDVADGRLDGALAVRDPRDEIGLLSRTLLQMQASLRERIEAGRAVARENSRVRHALDAAQAPVMVADGEGTIVYANAALQAAFAAAGVESEGRIGTHLDLLGEQAAAIARRVAEEGTSCQEEIALGDTWFLLRISPVFEDAALIGLVLEWQDLRLERIIEGEVSALVARAAQGHLDQRIATAGKSGFVAVLAESINRLLGSMQARLFEVTRVMDAFARGDLRERMRGEHHGVYAQLRDGLNAAIGQVNGMVTDIQHSAQAVRASADEMASGTSDLSTRTERQASDLQAAMGLMAHVSAEVDENIGRAQASATMAAAASDAARHGREVARSAVDGMGRLRGSSRRIGEIVATVDGLAFQTNLLALNAAVEAARAGTHGRGFAVVAGEVRNLAQRSAQAAQEIRRLIDESLQQVEAGARLVESTGATMEEILEKAQRVAEVVEQIHQASGRQGAAVRGIDERLRRMGHGTEQNAALAEESSAAARHLLEQADALAEAAASFAVVQPQEASAFQAA</sequence>
<dbReference type="InterPro" id="IPR013656">
    <property type="entry name" value="PAS_4"/>
</dbReference>
<dbReference type="AlphaFoldDB" id="A0A919F861"/>
<evidence type="ECO:0000256" key="5">
    <source>
        <dbReference type="SAM" id="Phobius"/>
    </source>
</evidence>
<dbReference type="SMART" id="SM00304">
    <property type="entry name" value="HAMP"/>
    <property type="match status" value="2"/>
</dbReference>
<dbReference type="GO" id="GO:0004888">
    <property type="term" value="F:transmembrane signaling receptor activity"/>
    <property type="evidence" value="ECO:0007669"/>
    <property type="project" value="InterPro"/>
</dbReference>
<dbReference type="SMART" id="SM00283">
    <property type="entry name" value="MA"/>
    <property type="match status" value="1"/>
</dbReference>
<feature type="transmembrane region" description="Helical" evidence="5">
    <location>
        <begin position="12"/>
        <end position="32"/>
    </location>
</feature>
<dbReference type="CDD" id="cd06225">
    <property type="entry name" value="HAMP"/>
    <property type="match status" value="1"/>
</dbReference>
<evidence type="ECO:0000256" key="3">
    <source>
        <dbReference type="ARBA" id="ARBA00029447"/>
    </source>
</evidence>
<evidence type="ECO:0000313" key="9">
    <source>
        <dbReference type="EMBL" id="GHH53828.1"/>
    </source>
</evidence>
<name>A0A919F861_9XANT</name>
<dbReference type="Proteomes" id="UP000623958">
    <property type="component" value="Unassembled WGS sequence"/>
</dbReference>
<evidence type="ECO:0000256" key="1">
    <source>
        <dbReference type="ARBA" id="ARBA00022481"/>
    </source>
</evidence>
<evidence type="ECO:0008006" key="11">
    <source>
        <dbReference type="Google" id="ProtNLM"/>
    </source>
</evidence>
<protein>
    <recommendedName>
        <fullName evidence="11">Methyl-accepting chemotaxis protein</fullName>
    </recommendedName>
</protein>
<dbReference type="Gene3D" id="3.30.450.20">
    <property type="entry name" value="PAS domain"/>
    <property type="match status" value="1"/>
</dbReference>
<reference evidence="9" key="1">
    <citation type="journal article" date="2014" name="Int. J. Syst. Evol. Microbiol.">
        <title>Complete genome sequence of Corynebacterium casei LMG S-19264T (=DSM 44701T), isolated from a smear-ripened cheese.</title>
        <authorList>
            <consortium name="US DOE Joint Genome Institute (JGI-PGF)"/>
            <person name="Walter F."/>
            <person name="Albersmeier A."/>
            <person name="Kalinowski J."/>
            <person name="Ruckert C."/>
        </authorList>
    </citation>
    <scope>NUCLEOTIDE SEQUENCE</scope>
    <source>
        <strain evidence="9">JCM 13306</strain>
    </source>
</reference>
<dbReference type="SUPFAM" id="SSF55785">
    <property type="entry name" value="PYP-like sensor domain (PAS domain)"/>
    <property type="match status" value="1"/>
</dbReference>
<dbReference type="Pfam" id="PF00672">
    <property type="entry name" value="HAMP"/>
    <property type="match status" value="1"/>
</dbReference>
<accession>A0A919F861</accession>
<evidence type="ECO:0000259" key="7">
    <source>
        <dbReference type="PROSITE" id="PS50112"/>
    </source>
</evidence>
<dbReference type="InterPro" id="IPR035965">
    <property type="entry name" value="PAS-like_dom_sf"/>
</dbReference>